<dbReference type="RefSeq" id="WP_100921286.1">
    <property type="nucleotide sequence ID" value="NZ_CP020370.1"/>
</dbReference>
<reference evidence="1 2" key="1">
    <citation type="submission" date="2017-03" db="EMBL/GenBank/DDBJ databases">
        <title>Complete genome sequence of Candidatus 'Thiodictyon syntrophicum' sp. nov. strain Cad16T, a photolithoautotroph purple sulfur bacterium isolated from an alpine meromictic lake.</title>
        <authorList>
            <person name="Luedin S.M."/>
            <person name="Pothier J.F."/>
            <person name="Danza F."/>
            <person name="Storelli N."/>
            <person name="Wittwer M."/>
            <person name="Tonolla M."/>
        </authorList>
    </citation>
    <scope>NUCLEOTIDE SEQUENCE [LARGE SCALE GENOMIC DNA]</scope>
    <source>
        <strain evidence="1 2">Cad16T</strain>
    </source>
</reference>
<protein>
    <recommendedName>
        <fullName evidence="3">DUF4435 domain-containing protein</fullName>
    </recommendedName>
</protein>
<dbReference type="Pfam" id="PF11536">
    <property type="entry name" value="DUF3226"/>
    <property type="match status" value="1"/>
</dbReference>
<dbReference type="InterPro" id="IPR024508">
    <property type="entry name" value="DUF3226"/>
</dbReference>
<name>A0A2K8UES4_9GAMM</name>
<organism evidence="1 2">
    <name type="scientific">Candidatus Thiodictyon syntrophicum</name>
    <dbReference type="NCBI Taxonomy" id="1166950"/>
    <lineage>
        <taxon>Bacteria</taxon>
        <taxon>Pseudomonadati</taxon>
        <taxon>Pseudomonadota</taxon>
        <taxon>Gammaproteobacteria</taxon>
        <taxon>Chromatiales</taxon>
        <taxon>Chromatiaceae</taxon>
        <taxon>Thiodictyon</taxon>
    </lineage>
</organism>
<sequence length="214" mass="23621">MTAAKVKPNAPHRLIVEGRDDQWSIIELTAKHGWDWDNPGPHYPYIDDAKGDTLALEALPVTLRSCRRVGIVLDADLAVGDRWQSLCDRLTGSGFPLPDLPDPAGAVAAAADGRRLGVWLMPDNQNPGKLEDFLALLVPPDDPCWAWSQESTMRASQLGAGFAQTDFIKARIHTWLAWQEEPALPFGTAIRGATFAHDADAARRFVAWMERLFV</sequence>
<dbReference type="KEGG" id="tsy:THSYN_23395"/>
<evidence type="ECO:0008006" key="3">
    <source>
        <dbReference type="Google" id="ProtNLM"/>
    </source>
</evidence>
<dbReference type="EMBL" id="CP020370">
    <property type="protein sequence ID" value="AUB83601.1"/>
    <property type="molecule type" value="Genomic_DNA"/>
</dbReference>
<evidence type="ECO:0000313" key="2">
    <source>
        <dbReference type="Proteomes" id="UP000232638"/>
    </source>
</evidence>
<evidence type="ECO:0000313" key="1">
    <source>
        <dbReference type="EMBL" id="AUB83601.1"/>
    </source>
</evidence>
<dbReference type="AlphaFoldDB" id="A0A2K8UES4"/>
<dbReference type="OrthoDB" id="530493at2"/>
<gene>
    <name evidence="1" type="ORF">THSYN_23395</name>
</gene>
<accession>A0A2K8UES4</accession>
<dbReference type="Proteomes" id="UP000232638">
    <property type="component" value="Chromosome"/>
</dbReference>
<keyword evidence="2" id="KW-1185">Reference proteome</keyword>
<proteinExistence type="predicted"/>